<dbReference type="InterPro" id="IPR036291">
    <property type="entry name" value="NAD(P)-bd_dom_sf"/>
</dbReference>
<comment type="caution">
    <text evidence="2">The sequence shown here is derived from an EMBL/GenBank/DDBJ whole genome shotgun (WGS) entry which is preliminary data.</text>
</comment>
<keyword evidence="3" id="KW-1185">Reference proteome</keyword>
<evidence type="ECO:0000313" key="3">
    <source>
        <dbReference type="Proteomes" id="UP001212997"/>
    </source>
</evidence>
<dbReference type="AlphaFoldDB" id="A0AAD5YGB3"/>
<name>A0AAD5YGB3_9APHY</name>
<sequence length="344" mass="37146">MSFEKTSILFLGATGYIGGSVLARLLEHPNAETFDITIFLRDVKKAGIAESKFGLKAVVGTLAEEDKIESLAEGAHVVFSCSVNAILCGLRKRHATIGDLPILIHTSGTGVLRDTAKGMYATDTIYDDTNADQIEALPDAQLHREIDVTIVEADKQGYLKTYIVLPSTIYGRPVNPLVEAGFQKTVSIQIPALIRASIARGQSGVVGKGLAIWPSVDNEEVADLYIKLFDSVVANPDQVGHGREGYFFGESGEHTWGDISKAIGKALVELGHGKDEEPTTFTPGELVKYFGSEVNGNSLGSNSRCRGNRSRSLGWKPKKTTQDMLASVKPEVERILEALGQSQK</sequence>
<dbReference type="PANTHER" id="PTHR48079">
    <property type="entry name" value="PROTEIN YEEZ"/>
    <property type="match status" value="1"/>
</dbReference>
<accession>A0AAD5YGB3</accession>
<dbReference type="EMBL" id="JANAWD010000213">
    <property type="protein sequence ID" value="KAJ3483810.1"/>
    <property type="molecule type" value="Genomic_DNA"/>
</dbReference>
<protein>
    <recommendedName>
        <fullName evidence="1">NmrA-like domain-containing protein</fullName>
    </recommendedName>
</protein>
<dbReference type="Proteomes" id="UP001212997">
    <property type="component" value="Unassembled WGS sequence"/>
</dbReference>
<evidence type="ECO:0000259" key="1">
    <source>
        <dbReference type="Pfam" id="PF05368"/>
    </source>
</evidence>
<proteinExistence type="predicted"/>
<dbReference type="InterPro" id="IPR051783">
    <property type="entry name" value="NAD(P)-dependent_oxidoreduct"/>
</dbReference>
<dbReference type="GO" id="GO:0004029">
    <property type="term" value="F:aldehyde dehydrogenase (NAD+) activity"/>
    <property type="evidence" value="ECO:0007669"/>
    <property type="project" value="TreeGrafter"/>
</dbReference>
<dbReference type="Gene3D" id="3.40.50.720">
    <property type="entry name" value="NAD(P)-binding Rossmann-like Domain"/>
    <property type="match status" value="1"/>
</dbReference>
<reference evidence="2" key="1">
    <citation type="submission" date="2022-07" db="EMBL/GenBank/DDBJ databases">
        <title>Genome Sequence of Physisporinus lineatus.</title>
        <authorList>
            <person name="Buettner E."/>
        </authorList>
    </citation>
    <scope>NUCLEOTIDE SEQUENCE</scope>
    <source>
        <strain evidence="2">VT162</strain>
    </source>
</reference>
<dbReference type="Pfam" id="PF05368">
    <property type="entry name" value="NmrA"/>
    <property type="match status" value="1"/>
</dbReference>
<dbReference type="GO" id="GO:0005737">
    <property type="term" value="C:cytoplasm"/>
    <property type="evidence" value="ECO:0007669"/>
    <property type="project" value="TreeGrafter"/>
</dbReference>
<evidence type="ECO:0000313" key="2">
    <source>
        <dbReference type="EMBL" id="KAJ3483810.1"/>
    </source>
</evidence>
<dbReference type="InterPro" id="IPR008030">
    <property type="entry name" value="NmrA-like"/>
</dbReference>
<dbReference type="SUPFAM" id="SSF51735">
    <property type="entry name" value="NAD(P)-binding Rossmann-fold domains"/>
    <property type="match status" value="1"/>
</dbReference>
<gene>
    <name evidence="2" type="ORF">NLI96_g6061</name>
</gene>
<organism evidence="2 3">
    <name type="scientific">Meripilus lineatus</name>
    <dbReference type="NCBI Taxonomy" id="2056292"/>
    <lineage>
        <taxon>Eukaryota</taxon>
        <taxon>Fungi</taxon>
        <taxon>Dikarya</taxon>
        <taxon>Basidiomycota</taxon>
        <taxon>Agaricomycotina</taxon>
        <taxon>Agaricomycetes</taxon>
        <taxon>Polyporales</taxon>
        <taxon>Meripilaceae</taxon>
        <taxon>Meripilus</taxon>
    </lineage>
</organism>
<feature type="domain" description="NmrA-like" evidence="1">
    <location>
        <begin position="5"/>
        <end position="81"/>
    </location>
</feature>
<dbReference type="PANTHER" id="PTHR48079:SF6">
    <property type="entry name" value="NAD(P)-BINDING DOMAIN-CONTAINING PROTEIN-RELATED"/>
    <property type="match status" value="1"/>
</dbReference>